<dbReference type="PROSITE" id="PS51151">
    <property type="entry name" value="NAC_AB"/>
    <property type="match status" value="1"/>
</dbReference>
<feature type="compositionally biased region" description="Low complexity" evidence="5">
    <location>
        <begin position="124"/>
        <end position="135"/>
    </location>
</feature>
<keyword evidence="4" id="KW-0805">Transcription regulation</keyword>
<keyword evidence="3" id="KW-0653">Protein transport</keyword>
<dbReference type="GO" id="GO:0006613">
    <property type="term" value="P:cotranslational protein targeting to membrane"/>
    <property type="evidence" value="ECO:0007669"/>
    <property type="project" value="UniProtKB-ARBA"/>
</dbReference>
<dbReference type="AlphaFoldDB" id="K0KHZ7"/>
<dbReference type="PANTHER" id="PTHR10351">
    <property type="entry name" value="TRANSCRIPTION FACTOR BTF3 FAMILY MEMBER"/>
    <property type="match status" value="1"/>
</dbReference>
<protein>
    <recommendedName>
        <fullName evidence="4">Nascent polypeptide-associated complex subunit beta</fullName>
    </recommendedName>
</protein>
<dbReference type="SMART" id="SM01407">
    <property type="entry name" value="NAC"/>
    <property type="match status" value="1"/>
</dbReference>
<dbReference type="Pfam" id="PF01849">
    <property type="entry name" value="NAC"/>
    <property type="match status" value="1"/>
</dbReference>
<keyword evidence="3" id="KW-0813">Transport</keyword>
<dbReference type="eggNOG" id="KOG2240">
    <property type="taxonomic scope" value="Eukaryota"/>
</dbReference>
<name>K0KHZ7_WICCF</name>
<dbReference type="GO" id="GO:0015031">
    <property type="term" value="P:protein transport"/>
    <property type="evidence" value="ECO:0007669"/>
    <property type="project" value="UniProtKB-KW"/>
</dbReference>
<dbReference type="FunFam" id="2.20.70.30:FF:000001">
    <property type="entry name" value="Transcription factor BTF3 homolog"/>
    <property type="match status" value="1"/>
</dbReference>
<comment type="subcellular location">
    <subcellularLocation>
        <location evidence="1">Cytoplasm</location>
    </subcellularLocation>
</comment>
<dbReference type="InterPro" id="IPR039370">
    <property type="entry name" value="BTF3"/>
</dbReference>
<evidence type="ECO:0000256" key="2">
    <source>
        <dbReference type="ARBA" id="ARBA00005296"/>
    </source>
</evidence>
<keyword evidence="4" id="KW-0804">Transcription</keyword>
<evidence type="ECO:0000256" key="1">
    <source>
        <dbReference type="ARBA" id="ARBA00004496"/>
    </source>
</evidence>
<evidence type="ECO:0000313" key="8">
    <source>
        <dbReference type="Proteomes" id="UP000009328"/>
    </source>
</evidence>
<dbReference type="FunCoup" id="K0KHZ7">
    <property type="interactions" value="1203"/>
</dbReference>
<evidence type="ECO:0000256" key="5">
    <source>
        <dbReference type="SAM" id="MobiDB-lite"/>
    </source>
</evidence>
<dbReference type="CDD" id="cd22055">
    <property type="entry name" value="NAC_BTF3"/>
    <property type="match status" value="1"/>
</dbReference>
<evidence type="ECO:0000259" key="6">
    <source>
        <dbReference type="PROSITE" id="PS51151"/>
    </source>
</evidence>
<gene>
    <name evidence="7" type="ORF">BN7_571</name>
</gene>
<keyword evidence="8" id="KW-1185">Reference proteome</keyword>
<comment type="similarity">
    <text evidence="2 4">Belongs to the NAC-beta family.</text>
</comment>
<dbReference type="GO" id="GO:0005854">
    <property type="term" value="C:nascent polypeptide-associated complex"/>
    <property type="evidence" value="ECO:0007669"/>
    <property type="project" value="UniProtKB-ARBA"/>
</dbReference>
<dbReference type="EMBL" id="CAIF01000011">
    <property type="protein sequence ID" value="CCH41034.1"/>
    <property type="molecule type" value="Genomic_DNA"/>
</dbReference>
<comment type="subunit">
    <text evidence="4">Part of the nascent polypeptide-associated complex (NAC).</text>
</comment>
<reference evidence="7 8" key="1">
    <citation type="journal article" date="2012" name="Eukaryot. Cell">
        <title>Draft genome sequence of Wickerhamomyces ciferrii NRRL Y-1031 F-60-10.</title>
        <authorList>
            <person name="Schneider J."/>
            <person name="Andrea H."/>
            <person name="Blom J."/>
            <person name="Jaenicke S."/>
            <person name="Ruckert C."/>
            <person name="Schorsch C."/>
            <person name="Szczepanowski R."/>
            <person name="Farwick M."/>
            <person name="Goesmann A."/>
            <person name="Puhler A."/>
            <person name="Schaffer S."/>
            <person name="Tauch A."/>
            <person name="Kohler T."/>
            <person name="Brinkrolf K."/>
        </authorList>
    </citation>
    <scope>NUCLEOTIDE SEQUENCE [LARGE SCALE GENOMIC DNA]</scope>
    <source>
        <strain evidence="8">ATCC 14091 / BCRC 22168 / CBS 111 / JCM 3599 / NBRC 0793 / NRRL Y-1031 F-60-10</strain>
    </source>
</reference>
<accession>K0KHZ7</accession>
<proteinExistence type="inferred from homology"/>
<dbReference type="Gene3D" id="2.20.70.30">
    <property type="entry name" value="Nascent polypeptide-associated complex domain"/>
    <property type="match status" value="1"/>
</dbReference>
<feature type="compositionally biased region" description="Acidic residues" evidence="5">
    <location>
        <begin position="136"/>
        <end position="154"/>
    </location>
</feature>
<feature type="region of interest" description="Disordered" evidence="5">
    <location>
        <begin position="1"/>
        <end position="39"/>
    </location>
</feature>
<dbReference type="InterPro" id="IPR038187">
    <property type="entry name" value="NAC_A/B_dom_sf"/>
</dbReference>
<evidence type="ECO:0000256" key="4">
    <source>
        <dbReference type="RuleBase" id="RU361272"/>
    </source>
</evidence>
<dbReference type="InParanoid" id="K0KHZ7"/>
<organism evidence="7 8">
    <name type="scientific">Wickerhamomyces ciferrii (strain ATCC 14091 / BCRC 22168 / CBS 111 / JCM 3599 / NBRC 0793 / NRRL Y-1031 F-60-10)</name>
    <name type="common">Yeast</name>
    <name type="synonym">Pichia ciferrii</name>
    <dbReference type="NCBI Taxonomy" id="1206466"/>
    <lineage>
        <taxon>Eukaryota</taxon>
        <taxon>Fungi</taxon>
        <taxon>Dikarya</taxon>
        <taxon>Ascomycota</taxon>
        <taxon>Saccharomycotina</taxon>
        <taxon>Saccharomycetes</taxon>
        <taxon>Phaffomycetales</taxon>
        <taxon>Wickerhamomycetaceae</taxon>
        <taxon>Wickerhamomyces</taxon>
    </lineage>
</organism>
<feature type="domain" description="NAC-A/B" evidence="6">
    <location>
        <begin position="34"/>
        <end position="99"/>
    </location>
</feature>
<dbReference type="STRING" id="1206466.K0KHZ7"/>
<evidence type="ECO:0000313" key="7">
    <source>
        <dbReference type="EMBL" id="CCH41034.1"/>
    </source>
</evidence>
<feature type="compositionally biased region" description="Basic residues" evidence="5">
    <location>
        <begin position="21"/>
        <end position="30"/>
    </location>
</feature>
<dbReference type="HOGENOM" id="CLU_098726_2_2_1"/>
<feature type="region of interest" description="Disordered" evidence="5">
    <location>
        <begin position="124"/>
        <end position="154"/>
    </location>
</feature>
<dbReference type="Proteomes" id="UP000009328">
    <property type="component" value="Unassembled WGS sequence"/>
</dbReference>
<sequence length="154" mass="16893">MPIDQEKLAKLQKQSNNKVGGIRRKAKKPAQKPSADDSKLQATLQKLNVQTLDNVEEANFFRDDGKVLHFNRVGVQSANQHNVHGFYGIPQEKEITELIPNIIPQLGAENLDILSKLAAQLQQQKGAGAEGQAAAGDDEIPDLVEGENFESQVE</sequence>
<dbReference type="InterPro" id="IPR002715">
    <property type="entry name" value="Nas_poly-pep-assoc_cplx_dom"/>
</dbReference>
<evidence type="ECO:0000256" key="3">
    <source>
        <dbReference type="ARBA" id="ARBA00022927"/>
    </source>
</evidence>
<comment type="caution">
    <text evidence="7">The sequence shown here is derived from an EMBL/GenBank/DDBJ whole genome shotgun (WGS) entry which is preliminary data.</text>
</comment>